<name>A0AAW0DN79_9AGAR</name>
<sequence>MAAAVFLITSGKPDGSKLRAHSAMSSGLARITPPAMRKVKIDKTNAPSGIRVASQWSASATAQQIENHDVFESCSVFSPPRHRGMDVIPLTIAVRHLTSPFILYLDSGKYSKLFGKIYSTLQTVLTILVHWQSSDLTLVKYKDHPDCKYRSSSRTTDRNLTVAVKTDTISAAIKWPTKFEDGLIIGSSVPKQNNCC</sequence>
<evidence type="ECO:0000313" key="1">
    <source>
        <dbReference type="EMBL" id="KAK7052652.1"/>
    </source>
</evidence>
<gene>
    <name evidence="1" type="ORF">R3P38DRAFT_2762998</name>
</gene>
<comment type="caution">
    <text evidence="1">The sequence shown here is derived from an EMBL/GenBank/DDBJ whole genome shotgun (WGS) entry which is preliminary data.</text>
</comment>
<proteinExistence type="predicted"/>
<protein>
    <submittedName>
        <fullName evidence="1">Uncharacterized protein</fullName>
    </submittedName>
</protein>
<reference evidence="1 2" key="1">
    <citation type="journal article" date="2024" name="J Genomics">
        <title>Draft genome sequencing and assembly of Favolaschia claudopus CIRM-BRFM 2984 isolated from oak limbs.</title>
        <authorList>
            <person name="Navarro D."/>
            <person name="Drula E."/>
            <person name="Chaduli D."/>
            <person name="Cazenave R."/>
            <person name="Ahrendt S."/>
            <person name="Wang J."/>
            <person name="Lipzen A."/>
            <person name="Daum C."/>
            <person name="Barry K."/>
            <person name="Grigoriev I.V."/>
            <person name="Favel A."/>
            <person name="Rosso M.N."/>
            <person name="Martin F."/>
        </authorList>
    </citation>
    <scope>NUCLEOTIDE SEQUENCE [LARGE SCALE GENOMIC DNA]</scope>
    <source>
        <strain evidence="1 2">CIRM-BRFM 2984</strain>
    </source>
</reference>
<evidence type="ECO:0000313" key="2">
    <source>
        <dbReference type="Proteomes" id="UP001362999"/>
    </source>
</evidence>
<dbReference type="AlphaFoldDB" id="A0AAW0DN79"/>
<accession>A0AAW0DN79</accession>
<organism evidence="1 2">
    <name type="scientific">Favolaschia claudopus</name>
    <dbReference type="NCBI Taxonomy" id="2862362"/>
    <lineage>
        <taxon>Eukaryota</taxon>
        <taxon>Fungi</taxon>
        <taxon>Dikarya</taxon>
        <taxon>Basidiomycota</taxon>
        <taxon>Agaricomycotina</taxon>
        <taxon>Agaricomycetes</taxon>
        <taxon>Agaricomycetidae</taxon>
        <taxon>Agaricales</taxon>
        <taxon>Marasmiineae</taxon>
        <taxon>Mycenaceae</taxon>
        <taxon>Favolaschia</taxon>
    </lineage>
</organism>
<dbReference type="Proteomes" id="UP001362999">
    <property type="component" value="Unassembled WGS sequence"/>
</dbReference>
<keyword evidence="2" id="KW-1185">Reference proteome</keyword>
<dbReference type="EMBL" id="JAWWNJ010000007">
    <property type="protein sequence ID" value="KAK7052652.1"/>
    <property type="molecule type" value="Genomic_DNA"/>
</dbReference>